<keyword evidence="1" id="KW-0479">Metal-binding</keyword>
<dbReference type="InterPro" id="IPR052583">
    <property type="entry name" value="ATP-helicase/E3_Ub-Ligase"/>
</dbReference>
<proteinExistence type="predicted"/>
<dbReference type="Gene3D" id="3.30.40.10">
    <property type="entry name" value="Zinc/RING finger domain, C3HC4 (zinc finger)"/>
    <property type="match status" value="1"/>
</dbReference>
<dbReference type="SUPFAM" id="SSF52540">
    <property type="entry name" value="P-loop containing nucleoside triphosphate hydrolases"/>
    <property type="match status" value="2"/>
</dbReference>
<evidence type="ECO:0000256" key="4">
    <source>
        <dbReference type="ARBA" id="ARBA00022801"/>
    </source>
</evidence>
<dbReference type="InterPro" id="IPR000330">
    <property type="entry name" value="SNF2_N"/>
</dbReference>
<dbReference type="GO" id="GO:0005524">
    <property type="term" value="F:ATP binding"/>
    <property type="evidence" value="ECO:0007669"/>
    <property type="project" value="InterPro"/>
</dbReference>
<keyword evidence="4" id="KW-0378">Hydrolase</keyword>
<dbReference type="Proteomes" id="UP000094285">
    <property type="component" value="Unassembled WGS sequence"/>
</dbReference>
<dbReference type="InterPro" id="IPR027417">
    <property type="entry name" value="P-loop_NTPase"/>
</dbReference>
<evidence type="ECO:0000259" key="10">
    <source>
        <dbReference type="PROSITE" id="PS51194"/>
    </source>
</evidence>
<evidence type="ECO:0000313" key="11">
    <source>
        <dbReference type="EMBL" id="ODV80177.1"/>
    </source>
</evidence>
<dbReference type="EMBL" id="KV453911">
    <property type="protein sequence ID" value="ODV80177.1"/>
    <property type="molecule type" value="Genomic_DNA"/>
</dbReference>
<dbReference type="InterPro" id="IPR013083">
    <property type="entry name" value="Znf_RING/FYVE/PHD"/>
</dbReference>
<keyword evidence="2" id="KW-0547">Nucleotide-binding</keyword>
<dbReference type="InterPro" id="IPR049730">
    <property type="entry name" value="SNF2/RAD54-like_C"/>
</dbReference>
<feature type="domain" description="RING-type" evidence="8">
    <location>
        <begin position="1394"/>
        <end position="1432"/>
    </location>
</feature>
<dbReference type="SMART" id="SM00184">
    <property type="entry name" value="RING"/>
    <property type="match status" value="1"/>
</dbReference>
<dbReference type="SUPFAM" id="SSF57850">
    <property type="entry name" value="RING/U-box"/>
    <property type="match status" value="1"/>
</dbReference>
<evidence type="ECO:0000259" key="9">
    <source>
        <dbReference type="PROSITE" id="PS51192"/>
    </source>
</evidence>
<dbReference type="GeneID" id="30985740"/>
<feature type="domain" description="Helicase ATP-binding" evidence="9">
    <location>
        <begin position="382"/>
        <end position="670"/>
    </location>
</feature>
<protein>
    <recommendedName>
        <fullName evidence="13">RING-type domain-containing protein</fullName>
    </recommendedName>
</protein>
<dbReference type="GO" id="GO:0061630">
    <property type="term" value="F:ubiquitin protein ligase activity"/>
    <property type="evidence" value="ECO:0007669"/>
    <property type="project" value="TreeGrafter"/>
</dbReference>
<feature type="domain" description="Helicase C-terminal" evidence="10">
    <location>
        <begin position="1499"/>
        <end position="1672"/>
    </location>
</feature>
<evidence type="ECO:0000256" key="2">
    <source>
        <dbReference type="ARBA" id="ARBA00022741"/>
    </source>
</evidence>
<dbReference type="Pfam" id="PF00271">
    <property type="entry name" value="Helicase_C"/>
    <property type="match status" value="1"/>
</dbReference>
<dbReference type="PROSITE" id="PS51192">
    <property type="entry name" value="HELICASE_ATP_BIND_1"/>
    <property type="match status" value="1"/>
</dbReference>
<reference evidence="12" key="1">
    <citation type="submission" date="2016-05" db="EMBL/GenBank/DDBJ databases">
        <title>Comparative genomics of biotechnologically important yeasts.</title>
        <authorList>
            <consortium name="DOE Joint Genome Institute"/>
            <person name="Riley R."/>
            <person name="Haridas S."/>
            <person name="Wolfe K.H."/>
            <person name="Lopes M.R."/>
            <person name="Hittinger C.T."/>
            <person name="Goker M."/>
            <person name="Salamov A."/>
            <person name="Wisecaver J."/>
            <person name="Long T.M."/>
            <person name="Aerts A.L."/>
            <person name="Barry K."/>
            <person name="Choi C."/>
            <person name="Clum A."/>
            <person name="Coughlan A.Y."/>
            <person name="Deshpande S."/>
            <person name="Douglass A.P."/>
            <person name="Hanson S.J."/>
            <person name="Klenk H.-P."/>
            <person name="Labutti K."/>
            <person name="Lapidus A."/>
            <person name="Lindquist E."/>
            <person name="Lipzen A."/>
            <person name="Meier-Kolthoff J.P."/>
            <person name="Ohm R.A."/>
            <person name="Otillar R.P."/>
            <person name="Pangilinan J."/>
            <person name="Peng Y."/>
            <person name="Rokas A."/>
            <person name="Rosa C.A."/>
            <person name="Scheuner C."/>
            <person name="Sibirny A.A."/>
            <person name="Slot J.C."/>
            <person name="Stielow J.B."/>
            <person name="Sun H."/>
            <person name="Kurtzman C.P."/>
            <person name="Blackwell M."/>
            <person name="Grigoriev I.V."/>
            <person name="Jeffries T.W."/>
        </authorList>
    </citation>
    <scope>NUCLEOTIDE SEQUENCE [LARGE SCALE GENOMIC DNA]</scope>
    <source>
        <strain evidence="12">NRRL Y-17324</strain>
    </source>
</reference>
<dbReference type="InterPro" id="IPR017907">
    <property type="entry name" value="Znf_RING_CS"/>
</dbReference>
<evidence type="ECO:0000259" key="8">
    <source>
        <dbReference type="PROSITE" id="PS50089"/>
    </source>
</evidence>
<dbReference type="PROSITE" id="PS51194">
    <property type="entry name" value="HELICASE_CTER"/>
    <property type="match status" value="1"/>
</dbReference>
<dbReference type="SMART" id="SM00487">
    <property type="entry name" value="DEXDc"/>
    <property type="match status" value="1"/>
</dbReference>
<dbReference type="InterPro" id="IPR038718">
    <property type="entry name" value="SNF2-like_sf"/>
</dbReference>
<dbReference type="GO" id="GO:0006974">
    <property type="term" value="P:DNA damage response"/>
    <property type="evidence" value="ECO:0007669"/>
    <property type="project" value="TreeGrafter"/>
</dbReference>
<dbReference type="Gene3D" id="3.40.50.300">
    <property type="entry name" value="P-loop containing nucleotide triphosphate hydrolases"/>
    <property type="match status" value="1"/>
</dbReference>
<keyword evidence="6" id="KW-0067">ATP-binding</keyword>
<keyword evidence="12" id="KW-1185">Reference proteome</keyword>
<dbReference type="GO" id="GO:0005634">
    <property type="term" value="C:nucleus"/>
    <property type="evidence" value="ECO:0007669"/>
    <property type="project" value="TreeGrafter"/>
</dbReference>
<evidence type="ECO:0000256" key="5">
    <source>
        <dbReference type="ARBA" id="ARBA00022833"/>
    </source>
</evidence>
<evidence type="ECO:0000256" key="7">
    <source>
        <dbReference type="PROSITE-ProRule" id="PRU00175"/>
    </source>
</evidence>
<keyword evidence="5" id="KW-0862">Zinc</keyword>
<dbReference type="InterPro" id="IPR014001">
    <property type="entry name" value="Helicase_ATP-bd"/>
</dbReference>
<name>A0A1E4SL60_9ASCO</name>
<dbReference type="OrthoDB" id="5330228at2759"/>
<evidence type="ECO:0008006" key="13">
    <source>
        <dbReference type="Google" id="ProtNLM"/>
    </source>
</evidence>
<evidence type="ECO:0000256" key="3">
    <source>
        <dbReference type="ARBA" id="ARBA00022771"/>
    </source>
</evidence>
<dbReference type="CDD" id="cd18793">
    <property type="entry name" value="SF2_C_SNF"/>
    <property type="match status" value="1"/>
</dbReference>
<evidence type="ECO:0000256" key="6">
    <source>
        <dbReference type="ARBA" id="ARBA00022840"/>
    </source>
</evidence>
<evidence type="ECO:0000256" key="1">
    <source>
        <dbReference type="ARBA" id="ARBA00022723"/>
    </source>
</evidence>
<dbReference type="RefSeq" id="XP_020065299.1">
    <property type="nucleotide sequence ID" value="XM_020211604.1"/>
</dbReference>
<keyword evidence="3 7" id="KW-0863">Zinc-finger</keyword>
<dbReference type="PANTHER" id="PTHR45865">
    <property type="entry name" value="E3 UBIQUITIN-PROTEIN LIGASE SHPRH FAMILY MEMBER"/>
    <property type="match status" value="1"/>
</dbReference>
<dbReference type="PANTHER" id="PTHR45865:SF1">
    <property type="entry name" value="E3 UBIQUITIN-PROTEIN LIGASE SHPRH"/>
    <property type="match status" value="1"/>
</dbReference>
<dbReference type="InterPro" id="IPR059033">
    <property type="entry name" value="C144_05_dom"/>
</dbReference>
<dbReference type="InterPro" id="IPR001650">
    <property type="entry name" value="Helicase_C-like"/>
</dbReference>
<dbReference type="GO" id="GO:0008270">
    <property type="term" value="F:zinc ion binding"/>
    <property type="evidence" value="ECO:0007669"/>
    <property type="project" value="UniProtKB-KW"/>
</dbReference>
<dbReference type="Pfam" id="PF13639">
    <property type="entry name" value="zf-RING_2"/>
    <property type="match status" value="1"/>
</dbReference>
<dbReference type="GO" id="GO:0016787">
    <property type="term" value="F:hydrolase activity"/>
    <property type="evidence" value="ECO:0007669"/>
    <property type="project" value="UniProtKB-KW"/>
</dbReference>
<dbReference type="Pfam" id="PF26021">
    <property type="entry name" value="Ferritin_C144_05"/>
    <property type="match status" value="1"/>
</dbReference>
<accession>A0A1E4SL60</accession>
<dbReference type="PROSITE" id="PS50089">
    <property type="entry name" value="ZF_RING_2"/>
    <property type="match status" value="1"/>
</dbReference>
<dbReference type="InterPro" id="IPR001841">
    <property type="entry name" value="Znf_RING"/>
</dbReference>
<gene>
    <name evidence="11" type="ORF">CANTADRAFT_89757</name>
</gene>
<dbReference type="Pfam" id="PF00176">
    <property type="entry name" value="SNF2-rel_dom"/>
    <property type="match status" value="1"/>
</dbReference>
<dbReference type="Gene3D" id="3.40.50.10810">
    <property type="entry name" value="Tandem AAA-ATPase domain"/>
    <property type="match status" value="2"/>
</dbReference>
<dbReference type="STRING" id="984487.A0A1E4SL60"/>
<evidence type="ECO:0000313" key="12">
    <source>
        <dbReference type="Proteomes" id="UP000094285"/>
    </source>
</evidence>
<dbReference type="GO" id="GO:0000209">
    <property type="term" value="P:protein polyubiquitination"/>
    <property type="evidence" value="ECO:0007669"/>
    <property type="project" value="TreeGrafter"/>
</dbReference>
<dbReference type="PROSITE" id="PS00518">
    <property type="entry name" value="ZF_RING_1"/>
    <property type="match status" value="1"/>
</dbReference>
<sequence>MTDPSLFQLIHFDLAHLIHFATTNTKVPLRENAPKKRKFTARSDLAIDNLKYKDISSVSHDSSELEEEPSDLINFVDRTISFDNDSPVELEANLLQGLAQVAEGVYEIITDDIKLSYDQSEQLVFVKNKKVANISAKTLISINLFGLEGPKRESVKNEISILNMANLKLRKNGLSVVSPLMKITLNSKTNKINISIQYKIFTECDIYRVCQSDMLHKLHTIILGLIEDNVKITNIEPVTAKLFYTSISENTSRMPQCREEFDIPELETSLLGFQKKTLSWLLSKEHVKYDHSTNKCERIPLLDTETINMANAYLKNEQVEMGKLISKLSLTLDKLCFGWEKVRITIDPNSFYFYNRYTSNLITTREVCKYLKYYHETNDRQNYPLLLPSQGLLAEEMGLGKTVEITTLILMNQRPIEDINETIKVQLQPFGDLKTIIKAKTNLVIAPESILKQWVEEIIQLAPSLAVTIYHGVGNYPKLQNNPVLIAEYLRKFDVVFTTYSVISKELDYALYSSRNKSTRTRRVTYSENYEEESNMPLEEKKDNQQLLNDYQSFFQLALKSVKPKVANLKSSEDQQETDFEKALLDEINLAIIHNRIPEIYKSVDYESPLMLSQFWRVVLDEVQMVSSKISRAFQSASLIPRFHSWGVSGTPIKKNLQDLHSILQFLKVQPFCNEVGKFCWENLIKNSNDFIDLWTSISIRHTKAMTHDDIKLPPQSRVLLTIPFTAIEQDLYNQLLEECLATICLDVNGNPISNDWEPSSTILAYMRSWLLRLRQVCCNPQIGKLNIGSKKYRKSYSNSARGIGMIQKLKTLENLLDDMLTKAYNDVIDVEKQLYQLYLDLGEYHEFIYKPQVSLVFLNVGSKKTEKLIYRLKRILEKFIDSYKLQYLKILGDKIKYENDNEIGTIEASTNSSSIPRDDTMEKLEDKIRVLRIRIRNWNIVLHRFYFLIASAYFQRYDTEYGELIKKNGVSDNKTVLPQELKSLATDMEDDHLKDELASLVNNVKIDAFKLEQIDYTQNIKLEEYDIEGETEEEKNFKYLELKYYELAEQTRRDILLNSIDNVQKTVKARITSKGIYHKNVKHHFQDNGSLQLPKNTKSFFMKIPEIHVEGLSDFLITMSMKVFVDSLGKIITQLNLQTSTINEWMSDMIEILCKELLSHDKSPNGEEYEESIKDQDKVSSYLFVLGQVLSDRFQVLNGLESSVKLVTVKKVQEQREADLELQKVNDTEFLSNLQVIRENIKPTVKKSFQDVVLQIKELESELKESIGDDDEKRVNIQLELIEELGNKIRTIYENQKLALILLQKELNVNCNAVFNSRTDYFKQLQQISDSVKTSDFGMNREELDGTQVQRKLITYGQNCKVIRGKMDKSIAKFRYLRGLVGGDNSEEDSLMCSICRCTITIGSLTQCGHKYCKDCLEQWLKTVRNCPMCKSSISMDSVYNFTHHKPDLKVSKVEDHKVTPQGQAKNLHSIYKPISKETIDEIQQIKLIHSYSSKVDLIVKQVLHLRSRDPNVQIVIFSQWQDMLYILGTAFKASDISYLGSYGTLTPEVGIGRKPSKFDSVELFKDPKNGITCFLLNAKAQSSGLTLINATHIFLCEPLVNTSLELQAISRIHRIGQTKPTTVWMFVIENTVEESVVLTSTNKRLQYMENGGDNTNESSEEKKLSKAESITLMNSEGIDSMINKGTSRGETVTNSDIWNAFFSARTGLGVTDISISEKS</sequence>
<organism evidence="11 12">
    <name type="scientific">Suhomyces tanzawaensis NRRL Y-17324</name>
    <dbReference type="NCBI Taxonomy" id="984487"/>
    <lineage>
        <taxon>Eukaryota</taxon>
        <taxon>Fungi</taxon>
        <taxon>Dikarya</taxon>
        <taxon>Ascomycota</taxon>
        <taxon>Saccharomycotina</taxon>
        <taxon>Pichiomycetes</taxon>
        <taxon>Debaryomycetaceae</taxon>
        <taxon>Suhomyces</taxon>
    </lineage>
</organism>